<organism evidence="5 6">
    <name type="scientific">Allofournierella massiliensis</name>
    <dbReference type="NCBI Taxonomy" id="1650663"/>
    <lineage>
        <taxon>Bacteria</taxon>
        <taxon>Bacillati</taxon>
        <taxon>Bacillota</taxon>
        <taxon>Clostridia</taxon>
        <taxon>Eubacteriales</taxon>
        <taxon>Oscillospiraceae</taxon>
        <taxon>Allofournierella</taxon>
    </lineage>
</organism>
<gene>
    <name evidence="5" type="ORF">EDD77_11446</name>
</gene>
<evidence type="ECO:0000256" key="1">
    <source>
        <dbReference type="ARBA" id="ARBA00004876"/>
    </source>
</evidence>
<dbReference type="EMBL" id="SLUM01000014">
    <property type="protein sequence ID" value="TCL56092.1"/>
    <property type="molecule type" value="Genomic_DNA"/>
</dbReference>
<dbReference type="Proteomes" id="UP000295184">
    <property type="component" value="Unassembled WGS sequence"/>
</dbReference>
<dbReference type="GO" id="GO:0016746">
    <property type="term" value="F:acyltransferase activity"/>
    <property type="evidence" value="ECO:0007669"/>
    <property type="project" value="UniProtKB-KW"/>
</dbReference>
<name>A0A4V2QBE7_9FIRM</name>
<evidence type="ECO:0000256" key="2">
    <source>
        <dbReference type="ARBA" id="ARBA00022605"/>
    </source>
</evidence>
<keyword evidence="2" id="KW-0028">Amino-acid biosynthesis</keyword>
<dbReference type="GO" id="GO:0008652">
    <property type="term" value="P:amino acid biosynthetic process"/>
    <property type="evidence" value="ECO:0007669"/>
    <property type="project" value="UniProtKB-KW"/>
</dbReference>
<dbReference type="PANTHER" id="PTHR42811">
    <property type="entry name" value="SERINE ACETYLTRANSFERASE"/>
    <property type="match status" value="1"/>
</dbReference>
<dbReference type="AlphaFoldDB" id="A0A4V2QBE7"/>
<keyword evidence="3 5" id="KW-0808">Transferase</keyword>
<sequence length="303" mass="33421">MNEIKHRAIQKTVQGLNENYQSHELLTLKQGMELPNRKAVINILRDLKEIIFPGYYGPGSRLGDFGDHYAGYRLDRLYDDLRALLATALLYECGEDGCQLHTEPRADEVCAAFFEKLPALQQTLLKDVQAGFEGDPAAKSREEIIFCYPGFYAIYIYRVAHELYLQNVPYIPRIMTEYAHSSTGIDINPGAQIGEYFFIDHGTGVVIGETTVIGNHVKLYQGVTLGALSTRGGQQLMGVKRHPTVCDNVTIYSGASVLGGETVIGENTTIGGGTFITESVPANSRVLAKRPEQTIKSPTDVTD</sequence>
<dbReference type="RefSeq" id="WP_058963497.1">
    <property type="nucleotide sequence ID" value="NZ_CABKVM010000014.1"/>
</dbReference>
<comment type="pathway">
    <text evidence="1">Amino-acid biosynthesis; L-cysteine biosynthesis; L-cysteine from L-serine: step 1/2.</text>
</comment>
<proteinExistence type="predicted"/>
<dbReference type="Gene3D" id="2.160.10.10">
    <property type="entry name" value="Hexapeptide repeat proteins"/>
    <property type="match status" value="1"/>
</dbReference>
<reference evidence="5 6" key="1">
    <citation type="submission" date="2019-03" db="EMBL/GenBank/DDBJ databases">
        <title>Genomic Encyclopedia of Type Strains, Phase IV (KMG-IV): sequencing the most valuable type-strain genomes for metagenomic binning, comparative biology and taxonomic classification.</title>
        <authorList>
            <person name="Goeker M."/>
        </authorList>
    </citation>
    <scope>NUCLEOTIDE SEQUENCE [LARGE SCALE GENOMIC DNA]</scope>
    <source>
        <strain evidence="5 6">DSM 100451</strain>
    </source>
</reference>
<evidence type="ECO:0000313" key="6">
    <source>
        <dbReference type="Proteomes" id="UP000295184"/>
    </source>
</evidence>
<comment type="caution">
    <text evidence="5">The sequence shown here is derived from an EMBL/GenBank/DDBJ whole genome shotgun (WGS) entry which is preliminary data.</text>
</comment>
<evidence type="ECO:0000256" key="4">
    <source>
        <dbReference type="ARBA" id="ARBA00023315"/>
    </source>
</evidence>
<dbReference type="CDD" id="cd03354">
    <property type="entry name" value="LbH_SAT"/>
    <property type="match status" value="1"/>
</dbReference>
<dbReference type="OrthoDB" id="9801456at2"/>
<dbReference type="InterPro" id="IPR042122">
    <property type="entry name" value="Ser_AcTrfase_N_sf"/>
</dbReference>
<dbReference type="InterPro" id="IPR045304">
    <property type="entry name" value="LbH_SAT"/>
</dbReference>
<protein>
    <submittedName>
        <fullName evidence="5">Serine O-acetyltransferase</fullName>
    </submittedName>
</protein>
<dbReference type="SUPFAM" id="SSF51161">
    <property type="entry name" value="Trimeric LpxA-like enzymes"/>
    <property type="match status" value="1"/>
</dbReference>
<dbReference type="GeneID" id="97381046"/>
<evidence type="ECO:0000313" key="5">
    <source>
        <dbReference type="EMBL" id="TCL56092.1"/>
    </source>
</evidence>
<evidence type="ECO:0000256" key="3">
    <source>
        <dbReference type="ARBA" id="ARBA00022679"/>
    </source>
</evidence>
<keyword evidence="4" id="KW-0012">Acyltransferase</keyword>
<dbReference type="Gene3D" id="1.10.3130.10">
    <property type="entry name" value="serine acetyltransferase, domain 1"/>
    <property type="match status" value="1"/>
</dbReference>
<accession>A0A4V2QBE7</accession>
<dbReference type="STRING" id="1650663.GCA_001486665_01027"/>
<dbReference type="InterPro" id="IPR011004">
    <property type="entry name" value="Trimer_LpxA-like_sf"/>
</dbReference>